<dbReference type="AlphaFoldDB" id="A0A0F9E0X7"/>
<keyword evidence="1" id="KW-0812">Transmembrane</keyword>
<reference evidence="2" key="1">
    <citation type="journal article" date="2015" name="Nature">
        <title>Complex archaea that bridge the gap between prokaryotes and eukaryotes.</title>
        <authorList>
            <person name="Spang A."/>
            <person name="Saw J.H."/>
            <person name="Jorgensen S.L."/>
            <person name="Zaremba-Niedzwiedzka K."/>
            <person name="Martijn J."/>
            <person name="Lind A.E."/>
            <person name="van Eijk R."/>
            <person name="Schleper C."/>
            <person name="Guy L."/>
            <person name="Ettema T.J."/>
        </authorList>
    </citation>
    <scope>NUCLEOTIDE SEQUENCE</scope>
</reference>
<proteinExistence type="predicted"/>
<feature type="non-terminal residue" evidence="2">
    <location>
        <position position="661"/>
    </location>
</feature>
<feature type="non-terminal residue" evidence="2">
    <location>
        <position position="1"/>
    </location>
</feature>
<organism evidence="2">
    <name type="scientific">marine sediment metagenome</name>
    <dbReference type="NCBI Taxonomy" id="412755"/>
    <lineage>
        <taxon>unclassified sequences</taxon>
        <taxon>metagenomes</taxon>
        <taxon>ecological metagenomes</taxon>
    </lineage>
</organism>
<comment type="caution">
    <text evidence="2">The sequence shown here is derived from an EMBL/GenBank/DDBJ whole genome shotgun (WGS) entry which is preliminary data.</text>
</comment>
<sequence>AENRAVAGMALGDLFARRRIRSLLWVVLIGSLIGHGVLVPLLAMGRTLSATELAGREDSYLRKVLQKARAKKVSMAVKDRLTMPPPPPDPEAVVERAMGESLTNDVAKITGDLLNVDLQKELAAYVRTSLADELAAAAKDIATGRLSEEEIAALHRKFQDRAHAKTVQWRKEYLIEHQEERAAVSTTEWYENQVAGTLFRNMSFQLFTPPGYKSHPPSPQRWRGVYCGQYGWREYHRWGGMPSDRYLRDKLRSLAVLIGGKWRNAGGEGVDQAPGWPGPSLAQAETISARLKRIYHGKFSRRYPKPSWEMSVYGAEGVPAMTYGILTEYYPHRKERMRPEFDKVGRLWADALAASEAYLAQAQQGTAGDKLRRAQQACLKAMREIPKVAGPLLPTNAAQRTQVRWAIVNDVLRKHNKRMYKRWVDGLVAGLSPVIRDFAKGQFKKGIIVHKDGVDQAMKEFPTKIVPLVRRDVSRMLNPKRFFQTVHWPFLSRKYVSKVTGDARVPTDAEVDADLAAVAKMVARWPPEDRSYPEACRKELIAQFADAIFNTTEDLLQTVLTGNLLLKQMNVFVEGVDYADKVQEKLDARAMALKGRGQDLAKLTADGVPDTSAPLVALMFGASKGHGANLEPVQTRMVPGHFELDSPFRTAVRPAAPARPR</sequence>
<protein>
    <submittedName>
        <fullName evidence="2">Uncharacterized protein</fullName>
    </submittedName>
</protein>
<dbReference type="EMBL" id="LAZR01026778">
    <property type="protein sequence ID" value="KKL67688.1"/>
    <property type="molecule type" value="Genomic_DNA"/>
</dbReference>
<evidence type="ECO:0000313" key="2">
    <source>
        <dbReference type="EMBL" id="KKL67688.1"/>
    </source>
</evidence>
<name>A0A0F9E0X7_9ZZZZ</name>
<feature type="transmembrane region" description="Helical" evidence="1">
    <location>
        <begin position="23"/>
        <end position="43"/>
    </location>
</feature>
<gene>
    <name evidence="2" type="ORF">LCGC14_2132480</name>
</gene>
<evidence type="ECO:0000256" key="1">
    <source>
        <dbReference type="SAM" id="Phobius"/>
    </source>
</evidence>
<keyword evidence="1" id="KW-1133">Transmembrane helix</keyword>
<accession>A0A0F9E0X7</accession>
<keyword evidence="1" id="KW-0472">Membrane</keyword>